<dbReference type="EMBL" id="BQNB010012924">
    <property type="protein sequence ID" value="GJT09636.1"/>
    <property type="molecule type" value="Genomic_DNA"/>
</dbReference>
<sequence>MGRSDMVLELLGAVLWNYVDLKFTSRAGGDPRESPRKHFWKNLGDCYPNSGFTEGSRKGLCGIYGVDALNKGLGEVVNAGERRG</sequence>
<proteinExistence type="predicted"/>
<name>A0ABQ5B3Z4_9ASTR</name>
<reference evidence="1" key="1">
    <citation type="journal article" date="2022" name="Int. J. Mol. Sci.">
        <title>Draft Genome of Tanacetum Coccineum: Genomic Comparison of Closely Related Tanacetum-Family Plants.</title>
        <authorList>
            <person name="Yamashiro T."/>
            <person name="Shiraishi A."/>
            <person name="Nakayama K."/>
            <person name="Satake H."/>
        </authorList>
    </citation>
    <scope>NUCLEOTIDE SEQUENCE</scope>
</reference>
<evidence type="ECO:0000313" key="1">
    <source>
        <dbReference type="EMBL" id="GJT09636.1"/>
    </source>
</evidence>
<reference evidence="1" key="2">
    <citation type="submission" date="2022-01" db="EMBL/GenBank/DDBJ databases">
        <authorList>
            <person name="Yamashiro T."/>
            <person name="Shiraishi A."/>
            <person name="Satake H."/>
            <person name="Nakayama K."/>
        </authorList>
    </citation>
    <scope>NUCLEOTIDE SEQUENCE</scope>
</reference>
<dbReference type="Proteomes" id="UP001151760">
    <property type="component" value="Unassembled WGS sequence"/>
</dbReference>
<keyword evidence="2" id="KW-1185">Reference proteome</keyword>
<gene>
    <name evidence="1" type="ORF">Tco_0856678</name>
</gene>
<evidence type="ECO:0000313" key="2">
    <source>
        <dbReference type="Proteomes" id="UP001151760"/>
    </source>
</evidence>
<accession>A0ABQ5B3Z4</accession>
<organism evidence="1 2">
    <name type="scientific">Tanacetum coccineum</name>
    <dbReference type="NCBI Taxonomy" id="301880"/>
    <lineage>
        <taxon>Eukaryota</taxon>
        <taxon>Viridiplantae</taxon>
        <taxon>Streptophyta</taxon>
        <taxon>Embryophyta</taxon>
        <taxon>Tracheophyta</taxon>
        <taxon>Spermatophyta</taxon>
        <taxon>Magnoliopsida</taxon>
        <taxon>eudicotyledons</taxon>
        <taxon>Gunneridae</taxon>
        <taxon>Pentapetalae</taxon>
        <taxon>asterids</taxon>
        <taxon>campanulids</taxon>
        <taxon>Asterales</taxon>
        <taxon>Asteraceae</taxon>
        <taxon>Asteroideae</taxon>
        <taxon>Anthemideae</taxon>
        <taxon>Anthemidinae</taxon>
        <taxon>Tanacetum</taxon>
    </lineage>
</organism>
<comment type="caution">
    <text evidence="1">The sequence shown here is derived from an EMBL/GenBank/DDBJ whole genome shotgun (WGS) entry which is preliminary data.</text>
</comment>
<protein>
    <submittedName>
        <fullName evidence="1">Uncharacterized protein</fullName>
    </submittedName>
</protein>